<protein>
    <submittedName>
        <fullName evidence="5">OTU deubiquitinase with linear linkage specificity b</fullName>
    </submittedName>
</protein>
<reference evidence="5" key="1">
    <citation type="submission" date="2025-08" db="UniProtKB">
        <authorList>
            <consortium name="Ensembl"/>
        </authorList>
    </citation>
    <scope>IDENTIFICATION</scope>
</reference>
<name>A0A3B3T722_9TELE</name>
<evidence type="ECO:0000256" key="2">
    <source>
        <dbReference type="ARBA" id="ARBA00010267"/>
    </source>
</evidence>
<evidence type="ECO:0000256" key="4">
    <source>
        <dbReference type="SAM" id="MobiDB-lite"/>
    </source>
</evidence>
<keyword evidence="3" id="KW-0963">Cytoplasm</keyword>
<feature type="compositionally biased region" description="Polar residues" evidence="4">
    <location>
        <begin position="60"/>
        <end position="76"/>
    </location>
</feature>
<keyword evidence="6" id="KW-1185">Reference proteome</keyword>
<comment type="subcellular location">
    <subcellularLocation>
        <location evidence="1">Cytoplasm</location>
    </subcellularLocation>
</comment>
<evidence type="ECO:0000256" key="1">
    <source>
        <dbReference type="ARBA" id="ARBA00004496"/>
    </source>
</evidence>
<dbReference type="Proteomes" id="UP000261540">
    <property type="component" value="Unplaced"/>
</dbReference>
<accession>A0A3B3T722</accession>
<feature type="compositionally biased region" description="Basic and acidic residues" evidence="4">
    <location>
        <begin position="9"/>
        <end position="19"/>
    </location>
</feature>
<reference evidence="5" key="2">
    <citation type="submission" date="2025-09" db="UniProtKB">
        <authorList>
            <consortium name="Ensembl"/>
        </authorList>
    </citation>
    <scope>IDENTIFICATION</scope>
</reference>
<dbReference type="AlphaFoldDB" id="A0A3B3T722"/>
<dbReference type="PRINTS" id="PR02055">
    <property type="entry name" value="PROTEINF105"/>
</dbReference>
<evidence type="ECO:0000313" key="6">
    <source>
        <dbReference type="Proteomes" id="UP000261540"/>
    </source>
</evidence>
<dbReference type="PRINTS" id="PR02056">
    <property type="entry name" value="PROTEINF105A"/>
</dbReference>
<dbReference type="Pfam" id="PF16218">
    <property type="entry name" value="Peptidase_C101"/>
    <property type="match status" value="1"/>
</dbReference>
<evidence type="ECO:0000256" key="3">
    <source>
        <dbReference type="ARBA" id="ARBA00022490"/>
    </source>
</evidence>
<dbReference type="GeneTree" id="ENSGT00390000009802"/>
<dbReference type="InterPro" id="IPR023236">
    <property type="entry name" value="OTULINL"/>
</dbReference>
<sequence>MGHSVFVHIHSETSKKDRATSPQEGLTGTGKPVLPKEVTPGQDAGKDTARTDKGAAQDDLVQSQAKGPKDSANQSHPALVDVNREPMKAEGSIMTVTPADGYGDCVLPPIGDAAPTDQCSVAQEVNLLYYSEREWRGNTAKSTLIRKGYEVVAQSFQGLRRVRGDNYCALRATLFQVLCHHPPPDWLQHRDITQWPLELLGQEDLIKLWRLPLDLKEQGGFGSTTECLKYYLDLLKKKWQQAVQSCNALARQQTCEQVFQGGKLEYGLLEAVKLLMLCTAVELYSCMHRGDPVPDFSWLLFARDSSSCPRAFLTNHLSLVGFSGGLEQVEMFLLGYTLKSTIRVYRLYKAQTEEFITYYPDDHKDDWLHVSLVTEDDRHYNIPVALLDGANSQEPHGTTCTSPKKLSL</sequence>
<feature type="compositionally biased region" description="Basic and acidic residues" evidence="4">
    <location>
        <begin position="44"/>
        <end position="56"/>
    </location>
</feature>
<comment type="similarity">
    <text evidence="2">Belongs to the peptidase C65 family. Otulin subfamily.</text>
</comment>
<dbReference type="PANTHER" id="PTHR33662:SF3">
    <property type="entry name" value="FIBROUS SHEATH CABYR-BINDING PROTEIN-LIKE-RELATED"/>
    <property type="match status" value="1"/>
</dbReference>
<dbReference type="Ensembl" id="ENSPKIT00000019996.1">
    <property type="protein sequence ID" value="ENSPKIP00000038997.1"/>
    <property type="gene ID" value="ENSPKIG00000016530.1"/>
</dbReference>
<feature type="region of interest" description="Disordered" evidence="4">
    <location>
        <begin position="1"/>
        <end position="86"/>
    </location>
</feature>
<organism evidence="5 6">
    <name type="scientific">Paramormyrops kingsleyae</name>
    <dbReference type="NCBI Taxonomy" id="1676925"/>
    <lineage>
        <taxon>Eukaryota</taxon>
        <taxon>Metazoa</taxon>
        <taxon>Chordata</taxon>
        <taxon>Craniata</taxon>
        <taxon>Vertebrata</taxon>
        <taxon>Euteleostomi</taxon>
        <taxon>Actinopterygii</taxon>
        <taxon>Neopterygii</taxon>
        <taxon>Teleostei</taxon>
        <taxon>Osteoglossocephala</taxon>
        <taxon>Osteoglossomorpha</taxon>
        <taxon>Osteoglossiformes</taxon>
        <taxon>Mormyridae</taxon>
        <taxon>Paramormyrops</taxon>
    </lineage>
</organism>
<proteinExistence type="inferred from homology"/>
<evidence type="ECO:0000313" key="5">
    <source>
        <dbReference type="Ensembl" id="ENSPKIP00000038997.1"/>
    </source>
</evidence>
<dbReference type="GO" id="GO:0005737">
    <property type="term" value="C:cytoplasm"/>
    <property type="evidence" value="ECO:0007669"/>
    <property type="project" value="UniProtKB-SubCell"/>
</dbReference>
<dbReference type="GO" id="GO:1990108">
    <property type="term" value="P:protein linear deubiquitination"/>
    <property type="evidence" value="ECO:0007669"/>
    <property type="project" value="TreeGrafter"/>
</dbReference>
<dbReference type="STRING" id="1676925.ENSPKIP00000038997"/>
<dbReference type="InterPro" id="IPR023235">
    <property type="entry name" value="FAM105"/>
</dbReference>
<dbReference type="PANTHER" id="PTHR33662">
    <property type="entry name" value="OTU DEUBIQUITINASE WITH LINEAR LINKAGE-SPECIFICITY A-RELATED"/>
    <property type="match status" value="1"/>
</dbReference>
<dbReference type="GO" id="GO:0004843">
    <property type="term" value="F:cysteine-type deubiquitinase activity"/>
    <property type="evidence" value="ECO:0007669"/>
    <property type="project" value="TreeGrafter"/>
</dbReference>